<dbReference type="InterPro" id="IPR002048">
    <property type="entry name" value="EF_hand_dom"/>
</dbReference>
<evidence type="ECO:0000259" key="4">
    <source>
        <dbReference type="PROSITE" id="PS50222"/>
    </source>
</evidence>
<name>A0A1J4KLH9_9EUKA</name>
<sequence>MGAEEAKPIFHAEQHFSEYELEELHAAFDEIDADQNSYLDEPEFKDFLKKSKLPVDSSTLILKIFGTGPNSSISFTDFCHYIHSISVQHNSPESFTSKIFKTLDKNNNGYVSADEILEYGKLIKAKFTLKDAQAIVDKHASNKKQGMTQLEIVRFILSIIF</sequence>
<dbReference type="PROSITE" id="PS00018">
    <property type="entry name" value="EF_HAND_1"/>
    <property type="match status" value="1"/>
</dbReference>
<dbReference type="GO" id="GO:0005509">
    <property type="term" value="F:calcium ion binding"/>
    <property type="evidence" value="ECO:0007669"/>
    <property type="project" value="InterPro"/>
</dbReference>
<gene>
    <name evidence="5" type="ORF">TRFO_18145</name>
</gene>
<dbReference type="Pfam" id="PF13202">
    <property type="entry name" value="EF-hand_5"/>
    <property type="match status" value="1"/>
</dbReference>
<evidence type="ECO:0000256" key="1">
    <source>
        <dbReference type="ARBA" id="ARBA00022723"/>
    </source>
</evidence>
<dbReference type="AlphaFoldDB" id="A0A1J4KLH9"/>
<dbReference type="InterPro" id="IPR018247">
    <property type="entry name" value="EF_Hand_1_Ca_BS"/>
</dbReference>
<evidence type="ECO:0000313" key="5">
    <source>
        <dbReference type="EMBL" id="OHT12153.1"/>
    </source>
</evidence>
<dbReference type="RefSeq" id="XP_068365289.1">
    <property type="nucleotide sequence ID" value="XM_068500001.1"/>
</dbReference>
<dbReference type="PROSITE" id="PS50222">
    <property type="entry name" value="EF_HAND_2"/>
    <property type="match status" value="2"/>
</dbReference>
<comment type="caution">
    <text evidence="5">The sequence shown here is derived from an EMBL/GenBank/DDBJ whole genome shotgun (WGS) entry which is preliminary data.</text>
</comment>
<dbReference type="InterPro" id="IPR011992">
    <property type="entry name" value="EF-hand-dom_pair"/>
</dbReference>
<evidence type="ECO:0000256" key="2">
    <source>
        <dbReference type="ARBA" id="ARBA00022737"/>
    </source>
</evidence>
<keyword evidence="1" id="KW-0479">Metal-binding</keyword>
<dbReference type="PANTHER" id="PTHR45942">
    <property type="entry name" value="PROTEIN PHOSPATASE 3 REGULATORY SUBUNIT B ALPHA ISOFORM TYPE 1"/>
    <property type="match status" value="1"/>
</dbReference>
<dbReference type="OrthoDB" id="293868at2759"/>
<accession>A0A1J4KLH9</accession>
<dbReference type="Pfam" id="PF13499">
    <property type="entry name" value="EF-hand_7"/>
    <property type="match status" value="1"/>
</dbReference>
<evidence type="ECO:0000256" key="3">
    <source>
        <dbReference type="ARBA" id="ARBA00022837"/>
    </source>
</evidence>
<keyword evidence="2" id="KW-0677">Repeat</keyword>
<dbReference type="SUPFAM" id="SSF47473">
    <property type="entry name" value="EF-hand"/>
    <property type="match status" value="1"/>
</dbReference>
<organism evidence="5 6">
    <name type="scientific">Tritrichomonas foetus</name>
    <dbReference type="NCBI Taxonomy" id="1144522"/>
    <lineage>
        <taxon>Eukaryota</taxon>
        <taxon>Metamonada</taxon>
        <taxon>Parabasalia</taxon>
        <taxon>Tritrichomonadida</taxon>
        <taxon>Tritrichomonadidae</taxon>
        <taxon>Tritrichomonas</taxon>
    </lineage>
</organism>
<dbReference type="SMART" id="SM00054">
    <property type="entry name" value="EFh"/>
    <property type="match status" value="2"/>
</dbReference>
<feature type="domain" description="EF-hand" evidence="4">
    <location>
        <begin position="19"/>
        <end position="54"/>
    </location>
</feature>
<keyword evidence="6" id="KW-1185">Reference proteome</keyword>
<dbReference type="VEuPathDB" id="TrichDB:TRFO_18145"/>
<proteinExistence type="predicted"/>
<protein>
    <submittedName>
        <fullName evidence="5">EF hand family protein</fullName>
    </submittedName>
</protein>
<feature type="domain" description="EF-hand" evidence="4">
    <location>
        <begin position="91"/>
        <end position="126"/>
    </location>
</feature>
<reference evidence="5" key="1">
    <citation type="submission" date="2016-10" db="EMBL/GenBank/DDBJ databases">
        <authorList>
            <person name="Benchimol M."/>
            <person name="Almeida L.G."/>
            <person name="Vasconcelos A.T."/>
            <person name="Perreira-Neves A."/>
            <person name="Rosa I.A."/>
            <person name="Tasca T."/>
            <person name="Bogo M.R."/>
            <person name="de Souza W."/>
        </authorList>
    </citation>
    <scope>NUCLEOTIDE SEQUENCE [LARGE SCALE GENOMIC DNA]</scope>
    <source>
        <strain evidence="5">K</strain>
    </source>
</reference>
<dbReference type="GeneID" id="94834705"/>
<dbReference type="Gene3D" id="1.10.238.10">
    <property type="entry name" value="EF-hand"/>
    <property type="match status" value="1"/>
</dbReference>
<keyword evidence="3" id="KW-0106">Calcium</keyword>
<dbReference type="Proteomes" id="UP000179807">
    <property type="component" value="Unassembled WGS sequence"/>
</dbReference>
<dbReference type="EMBL" id="MLAK01000570">
    <property type="protein sequence ID" value="OHT12153.1"/>
    <property type="molecule type" value="Genomic_DNA"/>
</dbReference>
<evidence type="ECO:0000313" key="6">
    <source>
        <dbReference type="Proteomes" id="UP000179807"/>
    </source>
</evidence>